<reference evidence="2" key="2">
    <citation type="journal article" date="2015" name="Data Brief">
        <title>Shoot transcriptome of the giant reed, Arundo donax.</title>
        <authorList>
            <person name="Barrero R.A."/>
            <person name="Guerrero F.D."/>
            <person name="Moolhuijzen P."/>
            <person name="Goolsby J.A."/>
            <person name="Tidwell J."/>
            <person name="Bellgard S.E."/>
            <person name="Bellgard M.I."/>
        </authorList>
    </citation>
    <scope>NUCLEOTIDE SEQUENCE</scope>
    <source>
        <tissue evidence="2">Shoot tissue taken approximately 20 cm above the soil surface</tissue>
    </source>
</reference>
<protein>
    <submittedName>
        <fullName evidence="2">Uncharacterized protein</fullName>
    </submittedName>
</protein>
<reference evidence="2" key="1">
    <citation type="submission" date="2014-09" db="EMBL/GenBank/DDBJ databases">
        <authorList>
            <person name="Magalhaes I.L.F."/>
            <person name="Oliveira U."/>
            <person name="Santos F.R."/>
            <person name="Vidigal T.H.D.A."/>
            <person name="Brescovit A.D."/>
            <person name="Santos A.J."/>
        </authorList>
    </citation>
    <scope>NUCLEOTIDE SEQUENCE</scope>
    <source>
        <tissue evidence="2">Shoot tissue taken approximately 20 cm above the soil surface</tissue>
    </source>
</reference>
<dbReference type="EMBL" id="GBRH01186214">
    <property type="protein sequence ID" value="JAE11682.1"/>
    <property type="molecule type" value="Transcribed_RNA"/>
</dbReference>
<organism evidence="2">
    <name type="scientific">Arundo donax</name>
    <name type="common">Giant reed</name>
    <name type="synonym">Donax arundinaceus</name>
    <dbReference type="NCBI Taxonomy" id="35708"/>
    <lineage>
        <taxon>Eukaryota</taxon>
        <taxon>Viridiplantae</taxon>
        <taxon>Streptophyta</taxon>
        <taxon>Embryophyta</taxon>
        <taxon>Tracheophyta</taxon>
        <taxon>Spermatophyta</taxon>
        <taxon>Magnoliopsida</taxon>
        <taxon>Liliopsida</taxon>
        <taxon>Poales</taxon>
        <taxon>Poaceae</taxon>
        <taxon>PACMAD clade</taxon>
        <taxon>Arundinoideae</taxon>
        <taxon>Arundineae</taxon>
        <taxon>Arundo</taxon>
    </lineage>
</organism>
<evidence type="ECO:0000256" key="1">
    <source>
        <dbReference type="SAM" id="MobiDB-lite"/>
    </source>
</evidence>
<dbReference type="AlphaFoldDB" id="A0A0A9FH77"/>
<feature type="region of interest" description="Disordered" evidence="1">
    <location>
        <begin position="1"/>
        <end position="20"/>
    </location>
</feature>
<accession>A0A0A9FH77</accession>
<name>A0A0A9FH77_ARUDO</name>
<sequence>MSVQKSELPTSWSEHLTLSG</sequence>
<evidence type="ECO:0000313" key="2">
    <source>
        <dbReference type="EMBL" id="JAE11682.1"/>
    </source>
</evidence>
<proteinExistence type="predicted"/>